<dbReference type="EMBL" id="FPKV01000001">
    <property type="protein sequence ID" value="SFZ90139.1"/>
    <property type="molecule type" value="Genomic_DNA"/>
</dbReference>
<feature type="transmembrane region" description="Helical" evidence="1">
    <location>
        <begin position="30"/>
        <end position="52"/>
    </location>
</feature>
<name>A0A1K2IEJ5_9FLAO</name>
<reference evidence="2 3" key="1">
    <citation type="submission" date="2016-10" db="EMBL/GenBank/DDBJ databases">
        <authorList>
            <person name="de Groot N.N."/>
        </authorList>
    </citation>
    <scope>NUCLEOTIDE SEQUENCE [LARGE SCALE GENOMIC DNA]</scope>
    <source>
        <strain evidence="2 3">DSM 18180</strain>
    </source>
</reference>
<feature type="transmembrane region" description="Helical" evidence="1">
    <location>
        <begin position="326"/>
        <end position="349"/>
    </location>
</feature>
<dbReference type="Proteomes" id="UP000182544">
    <property type="component" value="Unassembled WGS sequence"/>
</dbReference>
<accession>A0A1K2IEJ5</accession>
<proteinExistence type="predicted"/>
<dbReference type="AlphaFoldDB" id="A0A1K2IEJ5"/>
<keyword evidence="1" id="KW-0812">Transmembrane</keyword>
<keyword evidence="3" id="KW-1185">Reference proteome</keyword>
<dbReference type="RefSeq" id="WP_072400402.1">
    <property type="nucleotide sequence ID" value="NZ_FPKV01000001.1"/>
</dbReference>
<evidence type="ECO:0000313" key="3">
    <source>
        <dbReference type="Proteomes" id="UP000182544"/>
    </source>
</evidence>
<organism evidence="2 3">
    <name type="scientific">Flaviramulus basaltis</name>
    <dbReference type="NCBI Taxonomy" id="369401"/>
    <lineage>
        <taxon>Bacteria</taxon>
        <taxon>Pseudomonadati</taxon>
        <taxon>Bacteroidota</taxon>
        <taxon>Flavobacteriia</taxon>
        <taxon>Flavobacteriales</taxon>
        <taxon>Flavobacteriaceae</taxon>
        <taxon>Flaviramulus</taxon>
    </lineage>
</organism>
<sequence length="353" mass="41018">MSKDLPQPQQSEEVDLGQLFKLIGNAFDRFFKFIGSLFLAIYKFILLILIHFYKRKVWYVGAIILGLLLGFIIDMLSDKSYGANMFIETNFNSSRQVYENVSQFNQLANKENDELELAKRLSISAKEASQLKGFYIEPDIDENKIAEMYSEFYTKLDSISRSEMTYDRYKKSLTPYNFSIHKIGVASTDKNIYKKIEKQFVEQISGNNYLKELVEVNKLNLEKKEEALFKQVQKTDSLVNEYLKIRINESKKTPIPGAGTNLYMGNAESTNLIVDESKIIEKRLDLEEQRRQVALDMVEQQRIVNVFSDFPQSGYDITKWYQKMKFLIPLVLVVFLLLTFSIMGLGNFLKNQS</sequence>
<evidence type="ECO:0000256" key="1">
    <source>
        <dbReference type="SAM" id="Phobius"/>
    </source>
</evidence>
<gene>
    <name evidence="2" type="ORF">SAMN05428642_101762</name>
</gene>
<keyword evidence="1" id="KW-1133">Transmembrane helix</keyword>
<evidence type="ECO:0000313" key="2">
    <source>
        <dbReference type="EMBL" id="SFZ90139.1"/>
    </source>
</evidence>
<protein>
    <submittedName>
        <fullName evidence="2">Uncharacterized protein</fullName>
    </submittedName>
</protein>
<dbReference type="OrthoDB" id="1452530at2"/>
<keyword evidence="1" id="KW-0472">Membrane</keyword>
<feature type="transmembrane region" description="Helical" evidence="1">
    <location>
        <begin position="58"/>
        <end position="76"/>
    </location>
</feature>
<dbReference type="STRING" id="369401.SAMN05428642_101762"/>